<dbReference type="EMBL" id="JPLY01000002">
    <property type="protein sequence ID" value="KFC22518.1"/>
    <property type="molecule type" value="Genomic_DNA"/>
</dbReference>
<dbReference type="STRING" id="421072.SAMN04488097_3013"/>
<dbReference type="CDD" id="cd06583">
    <property type="entry name" value="PGRP"/>
    <property type="match status" value="1"/>
</dbReference>
<evidence type="ECO:0000259" key="1">
    <source>
        <dbReference type="SMART" id="SM00287"/>
    </source>
</evidence>
<dbReference type="Gene3D" id="3.40.80.10">
    <property type="entry name" value="Peptidoglycan recognition protein-like"/>
    <property type="match status" value="1"/>
</dbReference>
<dbReference type="PANTHER" id="PTHR34408:SF1">
    <property type="entry name" value="GLYCOSYL HYDROLASE FAMILY 19 DOMAIN-CONTAINING PROTEIN HI_1415"/>
    <property type="match status" value="1"/>
</dbReference>
<sequence>METKYGFTMMTREEFGNYISKLKIARTILSIQQHHTYIPSYIHFKGNNHFELQKGMKNTHVNLNGWVDIGQHISIFPDGSIVTGRNFETSPACIYGNNANAFCIENIGNFDSGADVMTVEQKDSIIEVTAHLCRKFSLVADTNRIVYHHWFNLATGVRNNGSGNNKSCPGTHFFGGNKVEDCEIYFIPLISSRLKDLSVTIGNEKMIKYVSVTSNILNVRSGPASSNEIVKERGTVVFGAVLRVYEEKDKWYKISSSSQHWVSAANTKDVKKSVVNSNTLNVRSGPGTNFEKISSLTKGTEVFIYQQEDGWSQIANDEKWVKDSYLSFS</sequence>
<dbReference type="PANTHER" id="PTHR34408">
    <property type="entry name" value="FAMILY PROTEIN, PUTATIVE-RELATED"/>
    <property type="match status" value="1"/>
</dbReference>
<dbReference type="RefSeq" id="WP_034974426.1">
    <property type="nucleotide sequence ID" value="NZ_FOFI01000004.1"/>
</dbReference>
<protein>
    <submittedName>
        <fullName evidence="2">N-acetylmuramoyl-L-alanine amidase</fullName>
    </submittedName>
</protein>
<feature type="domain" description="SH3b" evidence="1">
    <location>
        <begin position="207"/>
        <end position="271"/>
    </location>
</feature>
<dbReference type="InterPro" id="IPR002502">
    <property type="entry name" value="Amidase_domain"/>
</dbReference>
<comment type="caution">
    <text evidence="2">The sequence shown here is derived from an EMBL/GenBank/DDBJ whole genome shotgun (WGS) entry which is preliminary data.</text>
</comment>
<dbReference type="InterPro" id="IPR036505">
    <property type="entry name" value="Amidase/PGRP_sf"/>
</dbReference>
<name>A0A085BJ73_9FLAO</name>
<dbReference type="AlphaFoldDB" id="A0A085BJ73"/>
<dbReference type="Pfam" id="PF08239">
    <property type="entry name" value="SH3_3"/>
    <property type="match status" value="2"/>
</dbReference>
<evidence type="ECO:0000313" key="3">
    <source>
        <dbReference type="Proteomes" id="UP000028623"/>
    </source>
</evidence>
<organism evidence="2 3">
    <name type="scientific">Epilithonimonas lactis</name>
    <dbReference type="NCBI Taxonomy" id="421072"/>
    <lineage>
        <taxon>Bacteria</taxon>
        <taxon>Pseudomonadati</taxon>
        <taxon>Bacteroidota</taxon>
        <taxon>Flavobacteriia</taxon>
        <taxon>Flavobacteriales</taxon>
        <taxon>Weeksellaceae</taxon>
        <taxon>Chryseobacterium group</taxon>
        <taxon>Epilithonimonas</taxon>
    </lineage>
</organism>
<dbReference type="SMART" id="SM00287">
    <property type="entry name" value="SH3b"/>
    <property type="match status" value="2"/>
</dbReference>
<gene>
    <name evidence="2" type="ORF">IO89_05510</name>
</gene>
<dbReference type="InterPro" id="IPR052354">
    <property type="entry name" value="Cell_Wall_Dynamics_Protein"/>
</dbReference>
<dbReference type="GO" id="GO:0008745">
    <property type="term" value="F:N-acetylmuramoyl-L-alanine amidase activity"/>
    <property type="evidence" value="ECO:0007669"/>
    <property type="project" value="InterPro"/>
</dbReference>
<dbReference type="eggNOG" id="COG4991">
    <property type="taxonomic scope" value="Bacteria"/>
</dbReference>
<dbReference type="Proteomes" id="UP000028623">
    <property type="component" value="Unassembled WGS sequence"/>
</dbReference>
<dbReference type="GO" id="GO:0009253">
    <property type="term" value="P:peptidoglycan catabolic process"/>
    <property type="evidence" value="ECO:0007669"/>
    <property type="project" value="InterPro"/>
</dbReference>
<evidence type="ECO:0000313" key="2">
    <source>
        <dbReference type="EMBL" id="KFC22518.1"/>
    </source>
</evidence>
<dbReference type="SUPFAM" id="SSF55846">
    <property type="entry name" value="N-acetylmuramoyl-L-alanine amidase-like"/>
    <property type="match status" value="1"/>
</dbReference>
<accession>A0A085BJ73</accession>
<feature type="domain" description="SH3b" evidence="1">
    <location>
        <begin position="272"/>
        <end position="329"/>
    </location>
</feature>
<reference evidence="2 3" key="1">
    <citation type="submission" date="2014-07" db="EMBL/GenBank/DDBJ databases">
        <title>Epilithonimonas lactis LMG 22401 Genome.</title>
        <authorList>
            <person name="Pipes S.E."/>
            <person name="Stropko S.J."/>
        </authorList>
    </citation>
    <scope>NUCLEOTIDE SEQUENCE [LARGE SCALE GENOMIC DNA]</scope>
    <source>
        <strain evidence="2 3">LMG 24401</strain>
    </source>
</reference>
<dbReference type="OrthoDB" id="2812205at2"/>
<dbReference type="Gene3D" id="2.30.30.40">
    <property type="entry name" value="SH3 Domains"/>
    <property type="match status" value="2"/>
</dbReference>
<dbReference type="Pfam" id="PF01510">
    <property type="entry name" value="Amidase_2"/>
    <property type="match status" value="1"/>
</dbReference>
<keyword evidence="3" id="KW-1185">Reference proteome</keyword>
<dbReference type="InterPro" id="IPR003646">
    <property type="entry name" value="SH3-like_bac-type"/>
</dbReference>
<proteinExistence type="predicted"/>